<dbReference type="InterPro" id="IPR051212">
    <property type="entry name" value="Type-I_RE_S_subunit"/>
</dbReference>
<dbReference type="GO" id="GO:0009035">
    <property type="term" value="F:type I site-specific deoxyribonuclease activity"/>
    <property type="evidence" value="ECO:0007669"/>
    <property type="project" value="UniProtKB-EC"/>
</dbReference>
<dbReference type="SUPFAM" id="SSF116734">
    <property type="entry name" value="DNA methylase specificity domain"/>
    <property type="match status" value="2"/>
</dbReference>
<evidence type="ECO:0000313" key="6">
    <source>
        <dbReference type="EMBL" id="MET3594918.1"/>
    </source>
</evidence>
<keyword evidence="7" id="KW-1185">Reference proteome</keyword>
<dbReference type="PANTHER" id="PTHR43140:SF1">
    <property type="entry name" value="TYPE I RESTRICTION ENZYME ECOKI SPECIFICITY SUBUNIT"/>
    <property type="match status" value="1"/>
</dbReference>
<dbReference type="RefSeq" id="WP_354416262.1">
    <property type="nucleotide sequence ID" value="NZ_JBEPLM010000008.1"/>
</dbReference>
<feature type="domain" description="Type I restriction modification DNA specificity" evidence="5">
    <location>
        <begin position="79"/>
        <end position="192"/>
    </location>
</feature>
<feature type="compositionally biased region" description="Basic residues" evidence="4">
    <location>
        <begin position="498"/>
        <end position="508"/>
    </location>
</feature>
<dbReference type="InterPro" id="IPR000055">
    <property type="entry name" value="Restrct_endonuc_typeI_TRD"/>
</dbReference>
<sequence length="508" mass="55337">MEAVAAWRDRQCAAEAAWELPEGWCWAPLEAVAPVNPLTTFQDIPDKEELAFVPMAAVSEETGRIILNQRRPAKDVAKGYVRFMNGDVIFAKITPCMENGKVAPVSGLPSQFGAGSTEFHVLRPKSVDQRYLWYWLVSRRFRLQAQRHMSGSAGQLRVPVDYIRRSSMPVPPLPEQRRIVTRIDELFAEIAEGEAALTDARKGLESFHRALLKAAVTGELTENWRAANAVAETGHDLLARIKAERAAMFGKGRGRRSADARPIDKTSLPELPVGWTWATIGDLTEFVTSGSRGWKEFYADTGAIFVRAQNINSGKLDLTDAAFVQLPAKAEGLRTLVKRDDVLVTITGANVTVSARVIQDLPEAYVNQHVALLRPLVAETSEFILLWLQAEGAGKSQLISAAYGAGKPGLNLDNIREVMVALPPPAEAAEIISRVHDALSAHSDTIAVLDAEAADAAHLKQSILKAGFEGRLVPQHPDDEPATAMLARGAFTQPAAARKSRGGPRKGE</sequence>
<dbReference type="EMBL" id="JBEPLM010000008">
    <property type="protein sequence ID" value="MET3594918.1"/>
    <property type="molecule type" value="Genomic_DNA"/>
</dbReference>
<protein>
    <submittedName>
        <fullName evidence="6">Type I restriction enzyme S subunit</fullName>
        <ecNumber evidence="6">3.1.21.3</ecNumber>
    </submittedName>
</protein>
<evidence type="ECO:0000256" key="4">
    <source>
        <dbReference type="SAM" id="MobiDB-lite"/>
    </source>
</evidence>
<proteinExistence type="inferred from homology"/>
<dbReference type="PANTHER" id="PTHR43140">
    <property type="entry name" value="TYPE-1 RESTRICTION ENZYME ECOKI SPECIFICITY PROTEIN"/>
    <property type="match status" value="1"/>
</dbReference>
<keyword evidence="6" id="KW-0378">Hydrolase</keyword>
<comment type="caution">
    <text evidence="6">The sequence shown here is derived from an EMBL/GenBank/DDBJ whole genome shotgun (WGS) entry which is preliminary data.</text>
</comment>
<gene>
    <name evidence="6" type="ORF">ABID26_004326</name>
</gene>
<evidence type="ECO:0000256" key="2">
    <source>
        <dbReference type="ARBA" id="ARBA00022747"/>
    </source>
</evidence>
<dbReference type="CDD" id="cd17260">
    <property type="entry name" value="RMtype1_S_EcoEI-TRD1-CR1_like"/>
    <property type="match status" value="1"/>
</dbReference>
<evidence type="ECO:0000256" key="3">
    <source>
        <dbReference type="ARBA" id="ARBA00023125"/>
    </source>
</evidence>
<feature type="domain" description="Type I restriction modification DNA specificity" evidence="5">
    <location>
        <begin position="272"/>
        <end position="436"/>
    </location>
</feature>
<dbReference type="Proteomes" id="UP001549036">
    <property type="component" value="Unassembled WGS sequence"/>
</dbReference>
<keyword evidence="3" id="KW-0238">DNA-binding</keyword>
<accession>A0ABV2HX64</accession>
<name>A0ABV2HX64_9HYPH</name>
<dbReference type="InterPro" id="IPR044946">
    <property type="entry name" value="Restrct_endonuc_typeI_TRD_sf"/>
</dbReference>
<dbReference type="Pfam" id="PF01420">
    <property type="entry name" value="Methylase_S"/>
    <property type="match status" value="2"/>
</dbReference>
<feature type="region of interest" description="Disordered" evidence="4">
    <location>
        <begin position="487"/>
        <end position="508"/>
    </location>
</feature>
<dbReference type="Gene3D" id="3.90.220.20">
    <property type="entry name" value="DNA methylase specificity domains"/>
    <property type="match status" value="2"/>
</dbReference>
<keyword evidence="2" id="KW-0680">Restriction system</keyword>
<evidence type="ECO:0000313" key="7">
    <source>
        <dbReference type="Proteomes" id="UP001549036"/>
    </source>
</evidence>
<dbReference type="EC" id="3.1.21.3" evidence="6"/>
<reference evidence="6 7" key="1">
    <citation type="submission" date="2024-06" db="EMBL/GenBank/DDBJ databases">
        <title>Genomic Encyclopedia of Type Strains, Phase IV (KMG-IV): sequencing the most valuable type-strain genomes for metagenomic binning, comparative biology and taxonomic classification.</title>
        <authorList>
            <person name="Goeker M."/>
        </authorList>
    </citation>
    <scope>NUCLEOTIDE SEQUENCE [LARGE SCALE GENOMIC DNA]</scope>
    <source>
        <strain evidence="6 7">DSM 29846</strain>
    </source>
</reference>
<evidence type="ECO:0000259" key="5">
    <source>
        <dbReference type="Pfam" id="PF01420"/>
    </source>
</evidence>
<comment type="similarity">
    <text evidence="1">Belongs to the type-I restriction system S methylase family.</text>
</comment>
<evidence type="ECO:0000256" key="1">
    <source>
        <dbReference type="ARBA" id="ARBA00010923"/>
    </source>
</evidence>
<organism evidence="6 7">
    <name type="scientific">Mesorhizobium shonense</name>
    <dbReference type="NCBI Taxonomy" id="1209948"/>
    <lineage>
        <taxon>Bacteria</taxon>
        <taxon>Pseudomonadati</taxon>
        <taxon>Pseudomonadota</taxon>
        <taxon>Alphaproteobacteria</taxon>
        <taxon>Hyphomicrobiales</taxon>
        <taxon>Phyllobacteriaceae</taxon>
        <taxon>Mesorhizobium</taxon>
    </lineage>
</organism>